<dbReference type="RefSeq" id="WP_285634136.1">
    <property type="nucleotide sequence ID" value="NZ_BSTJ01000016.1"/>
</dbReference>
<gene>
    <name evidence="1" type="ORF">Airi01_090140</name>
</gene>
<name>A0A9W6RV89_9ACTN</name>
<dbReference type="AlphaFoldDB" id="A0A9W6RV89"/>
<sequence>MLEFAVISGSAVTATNSGGGYALSASSTQGTSILSTSDGTGSGSAMLLRQNASGDGSNALYAKTYTHTGTHYGVQGVTTSQGAGVVGQGSSDTGVLGQGTAGVLGQGTAYGVVSQGDGLVSGGNLYDDGGVSGVCSVAAGATSASCPFRVAFVDTTARPVVVVTPQGDPGGVYWAGDASATGFTLNLASPAPDAVDFGYHVVGLYTSAAARAKLPSAVAVARPSRARH</sequence>
<organism evidence="1 2">
    <name type="scientific">Actinoallomurus iriomotensis</name>
    <dbReference type="NCBI Taxonomy" id="478107"/>
    <lineage>
        <taxon>Bacteria</taxon>
        <taxon>Bacillati</taxon>
        <taxon>Actinomycetota</taxon>
        <taxon>Actinomycetes</taxon>
        <taxon>Streptosporangiales</taxon>
        <taxon>Thermomonosporaceae</taxon>
        <taxon>Actinoallomurus</taxon>
    </lineage>
</organism>
<accession>A0A9W6RV89</accession>
<evidence type="ECO:0000313" key="2">
    <source>
        <dbReference type="Proteomes" id="UP001165135"/>
    </source>
</evidence>
<dbReference type="EMBL" id="BSTJ01000016">
    <property type="protein sequence ID" value="GLY80747.1"/>
    <property type="molecule type" value="Genomic_DNA"/>
</dbReference>
<proteinExistence type="predicted"/>
<reference evidence="1" key="1">
    <citation type="submission" date="2023-03" db="EMBL/GenBank/DDBJ databases">
        <title>Actinoallomurus iriomotensis NBRC 103681.</title>
        <authorList>
            <person name="Ichikawa N."/>
            <person name="Sato H."/>
            <person name="Tonouchi N."/>
        </authorList>
    </citation>
    <scope>NUCLEOTIDE SEQUENCE</scope>
    <source>
        <strain evidence="1">NBRC 103681</strain>
    </source>
</reference>
<dbReference type="Proteomes" id="UP001165135">
    <property type="component" value="Unassembled WGS sequence"/>
</dbReference>
<evidence type="ECO:0000313" key="1">
    <source>
        <dbReference type="EMBL" id="GLY80747.1"/>
    </source>
</evidence>
<protein>
    <submittedName>
        <fullName evidence="1">Uncharacterized protein</fullName>
    </submittedName>
</protein>
<comment type="caution">
    <text evidence="1">The sequence shown here is derived from an EMBL/GenBank/DDBJ whole genome shotgun (WGS) entry which is preliminary data.</text>
</comment>